<accession>I2GG32</accession>
<dbReference type="Gene3D" id="1.10.10.60">
    <property type="entry name" value="Homeodomain-like"/>
    <property type="match status" value="1"/>
</dbReference>
<organism evidence="5 6">
    <name type="scientific">Fibrisoma limi BUZ 3</name>
    <dbReference type="NCBI Taxonomy" id="1185876"/>
    <lineage>
        <taxon>Bacteria</taxon>
        <taxon>Pseudomonadati</taxon>
        <taxon>Bacteroidota</taxon>
        <taxon>Cytophagia</taxon>
        <taxon>Cytophagales</taxon>
        <taxon>Spirosomataceae</taxon>
        <taxon>Fibrisoma</taxon>
    </lineage>
</organism>
<evidence type="ECO:0000256" key="1">
    <source>
        <dbReference type="ARBA" id="ARBA00023015"/>
    </source>
</evidence>
<evidence type="ECO:0000256" key="2">
    <source>
        <dbReference type="ARBA" id="ARBA00023125"/>
    </source>
</evidence>
<keyword evidence="2" id="KW-0238">DNA-binding</keyword>
<dbReference type="Pfam" id="PF12833">
    <property type="entry name" value="HTH_18"/>
    <property type="match status" value="1"/>
</dbReference>
<sequence length="308" mass="35384">MKPSLAKPYIIHSISELHRLLTIGKPDNPLVSVIDFSEITCFSDEQLRSVVYNFYCIALKKNFEGKMRYGQNSYDFDEGVMTFFSPGQVITTDIVDNLRLSGWWLVVHPDFIQGSRLAGKIKSYDYFSYAVHEALHLSDKEETILDFIVSTIKQELRSAIDAYSHDIITSQIQLLLDYCDRFYSRQFMTRKVVNRTLLIRFEALLSTYLNSDLLPELGPPTVQYLAEQLAVSPHYLSSLLRSLTGQNAQQHIHNHLIDKAKELLTTTELTVSEVAYLLGFAHAQSFNKLFKNKTRLSPLGFRSTHRFN</sequence>
<keyword evidence="3" id="KW-0804">Transcription</keyword>
<evidence type="ECO:0000259" key="4">
    <source>
        <dbReference type="PROSITE" id="PS01124"/>
    </source>
</evidence>
<dbReference type="AlphaFoldDB" id="I2GG32"/>
<dbReference type="Proteomes" id="UP000009309">
    <property type="component" value="Unassembled WGS sequence"/>
</dbReference>
<dbReference type="EMBL" id="CAIT01000006">
    <property type="protein sequence ID" value="CCH52857.1"/>
    <property type="molecule type" value="Genomic_DNA"/>
</dbReference>
<name>I2GG32_9BACT</name>
<feature type="domain" description="HTH araC/xylS-type" evidence="4">
    <location>
        <begin position="203"/>
        <end position="304"/>
    </location>
</feature>
<proteinExistence type="predicted"/>
<dbReference type="GO" id="GO:0003700">
    <property type="term" value="F:DNA-binding transcription factor activity"/>
    <property type="evidence" value="ECO:0007669"/>
    <property type="project" value="InterPro"/>
</dbReference>
<protein>
    <submittedName>
        <fullName evidence="5">Transcriptional regulator, AraC family</fullName>
    </submittedName>
</protein>
<comment type="caution">
    <text evidence="5">The sequence shown here is derived from an EMBL/GenBank/DDBJ whole genome shotgun (WGS) entry which is preliminary data.</text>
</comment>
<dbReference type="STRING" id="1185876.BN8_01893"/>
<evidence type="ECO:0000313" key="5">
    <source>
        <dbReference type="EMBL" id="CCH52857.1"/>
    </source>
</evidence>
<evidence type="ECO:0000313" key="6">
    <source>
        <dbReference type="Proteomes" id="UP000009309"/>
    </source>
</evidence>
<evidence type="ECO:0000256" key="3">
    <source>
        <dbReference type="ARBA" id="ARBA00023163"/>
    </source>
</evidence>
<dbReference type="GO" id="GO:0043565">
    <property type="term" value="F:sequence-specific DNA binding"/>
    <property type="evidence" value="ECO:0007669"/>
    <property type="project" value="InterPro"/>
</dbReference>
<dbReference type="PANTHER" id="PTHR43280">
    <property type="entry name" value="ARAC-FAMILY TRANSCRIPTIONAL REGULATOR"/>
    <property type="match status" value="1"/>
</dbReference>
<keyword evidence="1" id="KW-0805">Transcription regulation</keyword>
<dbReference type="PANTHER" id="PTHR43280:SF32">
    <property type="entry name" value="TRANSCRIPTIONAL REGULATORY PROTEIN"/>
    <property type="match status" value="1"/>
</dbReference>
<reference evidence="5 6" key="1">
    <citation type="journal article" date="2012" name="J. Bacteriol.">
        <title>Genome Sequence of the Filamentous Bacterium Fibrisoma limi BUZ 3T.</title>
        <authorList>
            <person name="Filippini M."/>
            <person name="Qi W."/>
            <person name="Jaenicke S."/>
            <person name="Goesmann A."/>
            <person name="Smits T.H."/>
            <person name="Bagheri H.C."/>
        </authorList>
    </citation>
    <scope>NUCLEOTIDE SEQUENCE [LARGE SCALE GENOMIC DNA]</scope>
    <source>
        <strain evidence="6">BUZ 3T</strain>
    </source>
</reference>
<dbReference type="SMART" id="SM00342">
    <property type="entry name" value="HTH_ARAC"/>
    <property type="match status" value="1"/>
</dbReference>
<dbReference type="RefSeq" id="WP_009281441.1">
    <property type="nucleotide sequence ID" value="NZ_CAIT01000006.1"/>
</dbReference>
<dbReference type="SUPFAM" id="SSF46689">
    <property type="entry name" value="Homeodomain-like"/>
    <property type="match status" value="1"/>
</dbReference>
<dbReference type="OrthoDB" id="643086at2"/>
<dbReference type="InterPro" id="IPR009057">
    <property type="entry name" value="Homeodomain-like_sf"/>
</dbReference>
<keyword evidence="6" id="KW-1185">Reference proteome</keyword>
<dbReference type="InterPro" id="IPR018060">
    <property type="entry name" value="HTH_AraC"/>
</dbReference>
<dbReference type="eggNOG" id="COG2207">
    <property type="taxonomic scope" value="Bacteria"/>
</dbReference>
<dbReference type="PROSITE" id="PS01124">
    <property type="entry name" value="HTH_ARAC_FAMILY_2"/>
    <property type="match status" value="1"/>
</dbReference>
<gene>
    <name evidence="5" type="ORF">BN8_01893</name>
</gene>